<evidence type="ECO:0000256" key="2">
    <source>
        <dbReference type="SAM" id="Phobius"/>
    </source>
</evidence>
<keyword evidence="1" id="KW-0245">EGF-like domain</keyword>
<name>A0AAV2IAM3_LYMST</name>
<feature type="transmembrane region" description="Helical" evidence="2">
    <location>
        <begin position="118"/>
        <end position="142"/>
    </location>
</feature>
<sequence>ALLTEFAVHCVCDFGKWGQNCSHSCDTKCLNNTCDPVRGQCNQGCVAGYKTPYCTEVCKHGQWGLNCLNSCQNFCVNGSCHHVTGLCDINCESGYQSPNCTQVQKSTKEVLKTGSTCITIGVTLTSVAIAMIVVTAIAVFMFRRNRKLSIGSDTSVTELCPEVLSMEEAATDLSDDISP</sequence>
<proteinExistence type="predicted"/>
<dbReference type="InterPro" id="IPR042635">
    <property type="entry name" value="MEGF10/SREC1/2-like"/>
</dbReference>
<keyword evidence="2" id="KW-0812">Transmembrane</keyword>
<accession>A0AAV2IAM3</accession>
<feature type="non-terminal residue" evidence="3">
    <location>
        <position position="179"/>
    </location>
</feature>
<dbReference type="PANTHER" id="PTHR24043">
    <property type="entry name" value="SCAVENGER RECEPTOR CLASS F"/>
    <property type="match status" value="1"/>
</dbReference>
<evidence type="ECO:0000313" key="3">
    <source>
        <dbReference type="EMBL" id="CAL1542903.1"/>
    </source>
</evidence>
<protein>
    <submittedName>
        <fullName evidence="3">Uncharacterized protein</fullName>
    </submittedName>
</protein>
<organism evidence="3 4">
    <name type="scientific">Lymnaea stagnalis</name>
    <name type="common">Great pond snail</name>
    <name type="synonym">Helix stagnalis</name>
    <dbReference type="NCBI Taxonomy" id="6523"/>
    <lineage>
        <taxon>Eukaryota</taxon>
        <taxon>Metazoa</taxon>
        <taxon>Spiralia</taxon>
        <taxon>Lophotrochozoa</taxon>
        <taxon>Mollusca</taxon>
        <taxon>Gastropoda</taxon>
        <taxon>Heterobranchia</taxon>
        <taxon>Euthyneura</taxon>
        <taxon>Panpulmonata</taxon>
        <taxon>Hygrophila</taxon>
        <taxon>Lymnaeoidea</taxon>
        <taxon>Lymnaeidae</taxon>
        <taxon>Lymnaea</taxon>
    </lineage>
</organism>
<dbReference type="Proteomes" id="UP001497497">
    <property type="component" value="Unassembled WGS sequence"/>
</dbReference>
<keyword evidence="4" id="KW-1185">Reference proteome</keyword>
<evidence type="ECO:0000313" key="4">
    <source>
        <dbReference type="Proteomes" id="UP001497497"/>
    </source>
</evidence>
<evidence type="ECO:0000256" key="1">
    <source>
        <dbReference type="ARBA" id="ARBA00022536"/>
    </source>
</evidence>
<feature type="non-terminal residue" evidence="3">
    <location>
        <position position="1"/>
    </location>
</feature>
<dbReference type="Gene3D" id="2.170.300.10">
    <property type="entry name" value="Tie2 ligand-binding domain superfamily"/>
    <property type="match status" value="1"/>
</dbReference>
<keyword evidence="2" id="KW-0472">Membrane</keyword>
<reference evidence="3 4" key="1">
    <citation type="submission" date="2024-04" db="EMBL/GenBank/DDBJ databases">
        <authorList>
            <consortium name="Genoscope - CEA"/>
            <person name="William W."/>
        </authorList>
    </citation>
    <scope>NUCLEOTIDE SEQUENCE [LARGE SCALE GENOMIC DNA]</scope>
</reference>
<keyword evidence="2" id="KW-1133">Transmembrane helix</keyword>
<dbReference type="EMBL" id="CAXITT010000513">
    <property type="protein sequence ID" value="CAL1542903.1"/>
    <property type="molecule type" value="Genomic_DNA"/>
</dbReference>
<dbReference type="GO" id="GO:0005044">
    <property type="term" value="F:scavenger receptor activity"/>
    <property type="evidence" value="ECO:0007669"/>
    <property type="project" value="InterPro"/>
</dbReference>
<dbReference type="AlphaFoldDB" id="A0AAV2IAM3"/>
<gene>
    <name evidence="3" type="ORF">GSLYS_00016437001</name>
</gene>
<dbReference type="PANTHER" id="PTHR24043:SF8">
    <property type="entry name" value="EGF-LIKE DOMAIN-CONTAINING PROTEIN"/>
    <property type="match status" value="1"/>
</dbReference>
<comment type="caution">
    <text evidence="3">The sequence shown here is derived from an EMBL/GenBank/DDBJ whole genome shotgun (WGS) entry which is preliminary data.</text>
</comment>